<protein>
    <submittedName>
        <fullName evidence="1">Uncharacterized protein</fullName>
    </submittedName>
</protein>
<gene>
    <name evidence="1" type="ORF">M5K25_023559</name>
</gene>
<evidence type="ECO:0000313" key="2">
    <source>
        <dbReference type="Proteomes" id="UP001552299"/>
    </source>
</evidence>
<comment type="caution">
    <text evidence="1">The sequence shown here is derived from an EMBL/GenBank/DDBJ whole genome shotgun (WGS) entry which is preliminary data.</text>
</comment>
<proteinExistence type="predicted"/>
<accession>A0ABD0UF92</accession>
<dbReference type="Proteomes" id="UP001552299">
    <property type="component" value="Unassembled WGS sequence"/>
</dbReference>
<dbReference type="EMBL" id="JANQDX010000017">
    <property type="protein sequence ID" value="KAL0909037.1"/>
    <property type="molecule type" value="Genomic_DNA"/>
</dbReference>
<sequence length="81" mass="9232">MYCSVDGIYISAQMIKTDLWKLGVQLVKWEENAGNDVVLELQVKQYSGAMMRRWFRKRNGSSYVGATPENVTVAQMLSVIQ</sequence>
<name>A0ABD0UF92_DENTH</name>
<organism evidence="1 2">
    <name type="scientific">Dendrobium thyrsiflorum</name>
    <name type="common">Pinecone-like raceme dendrobium</name>
    <name type="synonym">Orchid</name>
    <dbReference type="NCBI Taxonomy" id="117978"/>
    <lineage>
        <taxon>Eukaryota</taxon>
        <taxon>Viridiplantae</taxon>
        <taxon>Streptophyta</taxon>
        <taxon>Embryophyta</taxon>
        <taxon>Tracheophyta</taxon>
        <taxon>Spermatophyta</taxon>
        <taxon>Magnoliopsida</taxon>
        <taxon>Liliopsida</taxon>
        <taxon>Asparagales</taxon>
        <taxon>Orchidaceae</taxon>
        <taxon>Epidendroideae</taxon>
        <taxon>Malaxideae</taxon>
        <taxon>Dendrobiinae</taxon>
        <taxon>Dendrobium</taxon>
    </lineage>
</organism>
<reference evidence="1 2" key="1">
    <citation type="journal article" date="2024" name="Plant Biotechnol. J.">
        <title>Dendrobium thyrsiflorum genome and its molecular insights into genes involved in important horticultural traits.</title>
        <authorList>
            <person name="Chen B."/>
            <person name="Wang J.Y."/>
            <person name="Zheng P.J."/>
            <person name="Li K.L."/>
            <person name="Liang Y.M."/>
            <person name="Chen X.F."/>
            <person name="Zhang C."/>
            <person name="Zhao X."/>
            <person name="He X."/>
            <person name="Zhang G.Q."/>
            <person name="Liu Z.J."/>
            <person name="Xu Q."/>
        </authorList>
    </citation>
    <scope>NUCLEOTIDE SEQUENCE [LARGE SCALE GENOMIC DNA]</scope>
    <source>
        <strain evidence="1">GZMU011</strain>
    </source>
</reference>
<keyword evidence="2" id="KW-1185">Reference proteome</keyword>
<evidence type="ECO:0000313" key="1">
    <source>
        <dbReference type="EMBL" id="KAL0909037.1"/>
    </source>
</evidence>
<dbReference type="AlphaFoldDB" id="A0ABD0UF92"/>